<dbReference type="OrthoDB" id="4330301at2759"/>
<reference evidence="2 3" key="1">
    <citation type="submission" date="2021-01" db="EMBL/GenBank/DDBJ databases">
        <title>Cercospora kikuchii MAFF 305040 whole genome shotgun sequence.</title>
        <authorList>
            <person name="Kashiwa T."/>
            <person name="Suzuki T."/>
        </authorList>
    </citation>
    <scope>NUCLEOTIDE SEQUENCE [LARGE SCALE GENOMIC DNA]</scope>
    <source>
        <strain evidence="2 3">MAFF 305040</strain>
    </source>
</reference>
<dbReference type="RefSeq" id="XP_044661695.1">
    <property type="nucleotide sequence ID" value="XM_044805760.1"/>
</dbReference>
<feature type="region of interest" description="Disordered" evidence="1">
    <location>
        <begin position="579"/>
        <end position="600"/>
    </location>
</feature>
<protein>
    <recommendedName>
        <fullName evidence="4">Phospholipase C</fullName>
    </recommendedName>
</protein>
<evidence type="ECO:0000256" key="1">
    <source>
        <dbReference type="SAM" id="MobiDB-lite"/>
    </source>
</evidence>
<accession>A0A9P3FGZ8</accession>
<name>A0A9P3FGZ8_9PEZI</name>
<dbReference type="GeneID" id="68295882"/>
<dbReference type="EMBL" id="BOLY01000007">
    <property type="protein sequence ID" value="GIZ47208.1"/>
    <property type="molecule type" value="Genomic_DNA"/>
</dbReference>
<dbReference type="Proteomes" id="UP000825890">
    <property type="component" value="Unassembled WGS sequence"/>
</dbReference>
<evidence type="ECO:0008006" key="4">
    <source>
        <dbReference type="Google" id="ProtNLM"/>
    </source>
</evidence>
<evidence type="ECO:0000313" key="2">
    <source>
        <dbReference type="EMBL" id="GIZ47208.1"/>
    </source>
</evidence>
<organism evidence="2 3">
    <name type="scientific">Cercospora kikuchii</name>
    <dbReference type="NCBI Taxonomy" id="84275"/>
    <lineage>
        <taxon>Eukaryota</taxon>
        <taxon>Fungi</taxon>
        <taxon>Dikarya</taxon>
        <taxon>Ascomycota</taxon>
        <taxon>Pezizomycotina</taxon>
        <taxon>Dothideomycetes</taxon>
        <taxon>Dothideomycetidae</taxon>
        <taxon>Mycosphaerellales</taxon>
        <taxon>Mycosphaerellaceae</taxon>
        <taxon>Cercospora</taxon>
    </lineage>
</organism>
<comment type="caution">
    <text evidence="2">The sequence shown here is derived from an EMBL/GenBank/DDBJ whole genome shotgun (WGS) entry which is preliminary data.</text>
</comment>
<dbReference type="InterPro" id="IPR049756">
    <property type="entry name" value="PlcA-like_dom"/>
</dbReference>
<sequence length="1014" mass="113794">MSGTDAKATTGAIVPSQPDEATLAPEPPSGPPMGAELSTDAPITGPVFESMLFGEGPEHKFLGNCIDLWFPSASGGFEAKRADITPLGSSFNQKHQRYTSLKFGMIVQLAGDFYTTWSGMEPISDSPDSDRFSRFKSAFDSLIEDKDDYLRDVMAKLAIQDEAIRKAQNLNVDPATIYHNTGAPFNQPTDFDFSKVTSFKYPKIAYRNLDHFGNDARKCYQIGHDLACQTANEARSLTGDEQIERLKKAYMYDAFACHYLTDLFSSGHVRVPRRNLHDDSLFTAYTGGAAERPVWDVQARYMHDDDSATGLMVWNGFRDEWIAYGDKQLFSPQCRVNARHCVSAVQASVNEVLEWFKHGAAPERNTSTDRKYNALRWAPETQFPDNQHGIDYNNPAPLWRVEHSFSEGFGFRSNLDDHANFAASPGKPGYVVYPFVSDAAKNVQTATFRQDHKQYPGARPLEVGDCGRLMSGGFVQVSTQPVASDRSNARSNIRFWCPIIEPALGKGDKGLMPKEQQLITLRCINMRPVDASLRFLHCLTFAEDAVTVVIRFYYQEAAGWTKTVFARAQFFRNKAWSGNKTDQNSRINDDSPPQFEELGPDSQADVATLEVGGALDLAHMAVTRFFIQPRTQTHPPRAVALSLNLDGPYRNNVKVGILDIDPAGATLTKAYSYAVERTKQYHLVAGPYVSLDNSGQHLFMKCWGNNLWLIAKLDEASRQISSYILPERDDWLQNYQAQSDVAYCSSAATTIAGAKPCLLAFFHNNDPITIILSEKTIQGYQNVNVDTYLLYGNSTWNQVDTYTVISQDSKPIYKNYFVGALPHKTGDGEDHFDLLKISGRKDPGTKKSYLMIQLLRKQDGQTPSWAQSYVESLIEDPLQDDPNFYSLRFIRCVFEKSYGSFIQVYSYYGVLGYRVFNRDDVTGVYKLGGQVSYMGQPSQVPGLGNYGQWGCGIMPWGQTEPWLDEAYFTVANNGSNIAEKGNTWDGSWGINKQDFSRRLRDGMDPNDRPEWCLW</sequence>
<feature type="region of interest" description="Disordered" evidence="1">
    <location>
        <begin position="1"/>
        <end position="38"/>
    </location>
</feature>
<dbReference type="CDD" id="cd22893">
    <property type="entry name" value="PlcA-like"/>
    <property type="match status" value="1"/>
</dbReference>
<proteinExistence type="predicted"/>
<keyword evidence="3" id="KW-1185">Reference proteome</keyword>
<gene>
    <name evidence="2" type="ORF">CKM354_001030700</name>
</gene>
<dbReference type="AlphaFoldDB" id="A0A9P3FGZ8"/>
<evidence type="ECO:0000313" key="3">
    <source>
        <dbReference type="Proteomes" id="UP000825890"/>
    </source>
</evidence>